<evidence type="ECO:0000313" key="1">
    <source>
        <dbReference type="EMBL" id="GGB08848.1"/>
    </source>
</evidence>
<protein>
    <submittedName>
        <fullName evidence="1">Uncharacterized protein</fullName>
    </submittedName>
</protein>
<organism evidence="1 2">
    <name type="scientific">Agarivorans gilvus</name>
    <dbReference type="NCBI Taxonomy" id="680279"/>
    <lineage>
        <taxon>Bacteria</taxon>
        <taxon>Pseudomonadati</taxon>
        <taxon>Pseudomonadota</taxon>
        <taxon>Gammaproteobacteria</taxon>
        <taxon>Alteromonadales</taxon>
        <taxon>Alteromonadaceae</taxon>
        <taxon>Agarivorans</taxon>
    </lineage>
</organism>
<gene>
    <name evidence="1" type="ORF">GCM10007414_22860</name>
</gene>
<dbReference type="EMBL" id="BMDY01000012">
    <property type="protein sequence ID" value="GGB08848.1"/>
    <property type="molecule type" value="Genomic_DNA"/>
</dbReference>
<evidence type="ECO:0000313" key="2">
    <source>
        <dbReference type="Proteomes" id="UP000651977"/>
    </source>
</evidence>
<accession>A0ABQ1I4C0</accession>
<name>A0ABQ1I4C0_9ALTE</name>
<comment type="caution">
    <text evidence="1">The sequence shown here is derived from an EMBL/GenBank/DDBJ whole genome shotgun (WGS) entry which is preliminary data.</text>
</comment>
<reference evidence="2" key="1">
    <citation type="journal article" date="2019" name="Int. J. Syst. Evol. Microbiol.">
        <title>The Global Catalogue of Microorganisms (GCM) 10K type strain sequencing project: providing services to taxonomists for standard genome sequencing and annotation.</title>
        <authorList>
            <consortium name="The Broad Institute Genomics Platform"/>
            <consortium name="The Broad Institute Genome Sequencing Center for Infectious Disease"/>
            <person name="Wu L."/>
            <person name="Ma J."/>
        </authorList>
    </citation>
    <scope>NUCLEOTIDE SEQUENCE [LARGE SCALE GENOMIC DNA]</scope>
    <source>
        <strain evidence="2">CGMCC 1.10131</strain>
    </source>
</reference>
<dbReference type="RefSeq" id="WP_157051769.1">
    <property type="nucleotide sequence ID" value="NZ_BMDY01000012.1"/>
</dbReference>
<keyword evidence="2" id="KW-1185">Reference proteome</keyword>
<sequence>MQIYAPKLYQDDGLKYEARIEQNGISTSLWFNLQAEHNEKLSSSCDAALIALLIPAMLKGQDIVIHGPLSERLLFNVKGPLQNILCSLMPKLKKISITAKKTTSTPTGSLGVATGFSAGIDSYSTLSDYYQNNAPKQLKISHLLFSNVGSHGKDKATQLFNSRFNKLKSAASELKLPLFKVNSNVENFYAGKLDFQLTHTLRNASVALLLQPILKFYLYSSAYSYEALKVEKTYDIAFADAFILPLIATESLTMLSVGSEYTRVEKTLKVSRLTQSYKYLDVCVLSKEKADNCSKCSKCMRTLLTLELSGNLQLYAGVFKLSTYFDNKNKFITNMIFSKNPLHKEIMQYSKYKKTRFPKHLYIKATLLLLINTPKRIKTKTKKLIKKTLLKNQFIKRMLFERAK</sequence>
<dbReference type="Proteomes" id="UP000651977">
    <property type="component" value="Unassembled WGS sequence"/>
</dbReference>
<proteinExistence type="predicted"/>